<dbReference type="PANTHER" id="PTHR10742">
    <property type="entry name" value="FLAVIN MONOAMINE OXIDASE"/>
    <property type="match status" value="1"/>
</dbReference>
<dbReference type="EC" id="1.5.3.-" evidence="5"/>
<dbReference type="GO" id="GO:0008270">
    <property type="term" value="F:zinc ion binding"/>
    <property type="evidence" value="ECO:0007669"/>
    <property type="project" value="UniProtKB-KW"/>
</dbReference>
<dbReference type="GO" id="GO:0008168">
    <property type="term" value="F:methyltransferase activity"/>
    <property type="evidence" value="ECO:0007669"/>
    <property type="project" value="UniProtKB-KW"/>
</dbReference>
<keyword evidence="1" id="KW-0479">Metal-binding</keyword>
<dbReference type="VEuPathDB" id="ToxoDB:TGFOU_275420B"/>
<feature type="domain" description="PHD-type" evidence="4">
    <location>
        <begin position="213"/>
        <end position="324"/>
    </location>
</feature>
<evidence type="ECO:0000313" key="5">
    <source>
        <dbReference type="EMBL" id="KFG32402.1"/>
    </source>
</evidence>
<evidence type="ECO:0000313" key="6">
    <source>
        <dbReference type="Proteomes" id="UP000028838"/>
    </source>
</evidence>
<dbReference type="InterPro" id="IPR013083">
    <property type="entry name" value="Znf_RING/FYVE/PHD"/>
</dbReference>
<dbReference type="Proteomes" id="UP000028838">
    <property type="component" value="Unassembled WGS sequence"/>
</dbReference>
<evidence type="ECO:0000256" key="3">
    <source>
        <dbReference type="ARBA" id="ARBA00022833"/>
    </source>
</evidence>
<name>A0A086JJT4_TOXGO</name>
<evidence type="ECO:0000259" key="4">
    <source>
        <dbReference type="PROSITE" id="PS51805"/>
    </source>
</evidence>
<protein>
    <submittedName>
        <fullName evidence="5">Histone lysine-specific demethylase LSD1/BHC110/KDMA1A</fullName>
        <ecNumber evidence="5">1.5.3.-</ecNumber>
    </submittedName>
</protein>
<keyword evidence="5" id="KW-0808">Transferase</keyword>
<keyword evidence="3" id="KW-0862">Zinc</keyword>
<dbReference type="Pfam" id="PF01593">
    <property type="entry name" value="Amino_oxidase"/>
    <property type="match status" value="1"/>
</dbReference>
<dbReference type="Gene3D" id="3.30.40.10">
    <property type="entry name" value="Zinc/RING finger domain, C3HC4 (zinc finger)"/>
    <property type="match status" value="1"/>
</dbReference>
<dbReference type="AlphaFoldDB" id="A0A086JJT4"/>
<dbReference type="GO" id="GO:0016491">
    <property type="term" value="F:oxidoreductase activity"/>
    <property type="evidence" value="ECO:0007669"/>
    <property type="project" value="UniProtKB-KW"/>
</dbReference>
<accession>A0A086JJT4</accession>
<dbReference type="EMBL" id="AEYH02002995">
    <property type="protein sequence ID" value="KFG32402.1"/>
    <property type="molecule type" value="Genomic_DNA"/>
</dbReference>
<feature type="non-terminal residue" evidence="5">
    <location>
        <position position="1"/>
    </location>
</feature>
<comment type="caution">
    <text evidence="5">The sequence shown here is derived from an EMBL/GenBank/DDBJ whole genome shotgun (WGS) entry which is preliminary data.</text>
</comment>
<reference evidence="5 6" key="1">
    <citation type="submission" date="2014-07" db="EMBL/GenBank/DDBJ databases">
        <authorList>
            <person name="Sibley D."/>
            <person name="Venepally P."/>
            <person name="Karamycheva S."/>
            <person name="Hadjithomas M."/>
            <person name="Khan A."/>
            <person name="Brunk B."/>
            <person name="Roos D."/>
            <person name="Caler E."/>
            <person name="Lorenzi H."/>
        </authorList>
    </citation>
    <scope>NUCLEOTIDE SEQUENCE [LARGE SCALE GENOMIC DNA]</scope>
    <source>
        <strain evidence="5 6">FOU</strain>
    </source>
</reference>
<dbReference type="InterPro" id="IPR050281">
    <property type="entry name" value="Flavin_monoamine_oxidase"/>
</dbReference>
<evidence type="ECO:0000256" key="2">
    <source>
        <dbReference type="ARBA" id="ARBA00022771"/>
    </source>
</evidence>
<organism evidence="5 6">
    <name type="scientific">Toxoplasma gondii FOU</name>
    <dbReference type="NCBI Taxonomy" id="943167"/>
    <lineage>
        <taxon>Eukaryota</taxon>
        <taxon>Sar</taxon>
        <taxon>Alveolata</taxon>
        <taxon>Apicomplexa</taxon>
        <taxon>Conoidasida</taxon>
        <taxon>Coccidia</taxon>
        <taxon>Eucoccidiorida</taxon>
        <taxon>Eimeriorina</taxon>
        <taxon>Sarcocystidae</taxon>
        <taxon>Toxoplasma</taxon>
    </lineage>
</organism>
<dbReference type="Gene3D" id="3.50.50.60">
    <property type="entry name" value="FAD/NAD(P)-binding domain"/>
    <property type="match status" value="1"/>
</dbReference>
<dbReference type="InterPro" id="IPR034732">
    <property type="entry name" value="EPHD"/>
</dbReference>
<keyword evidence="5" id="KW-0560">Oxidoreductase</keyword>
<dbReference type="PANTHER" id="PTHR10742:SF410">
    <property type="entry name" value="LYSINE-SPECIFIC HISTONE DEMETHYLASE 2"/>
    <property type="match status" value="1"/>
</dbReference>
<dbReference type="Pfam" id="PF13771">
    <property type="entry name" value="zf-HC5HC2H"/>
    <property type="match status" value="1"/>
</dbReference>
<gene>
    <name evidence="5" type="ORF">TGFOU_275420B</name>
</gene>
<keyword evidence="2" id="KW-0863">Zinc-finger</keyword>
<dbReference type="InterPro" id="IPR002937">
    <property type="entry name" value="Amino_oxidase"/>
</dbReference>
<keyword evidence="5" id="KW-0489">Methyltransferase</keyword>
<evidence type="ECO:0000256" key="1">
    <source>
        <dbReference type="ARBA" id="ARBA00022723"/>
    </source>
</evidence>
<dbReference type="PROSITE" id="PS51805">
    <property type="entry name" value="EPHD"/>
    <property type="match status" value="1"/>
</dbReference>
<dbReference type="GO" id="GO:0032259">
    <property type="term" value="P:methylation"/>
    <property type="evidence" value="ECO:0007669"/>
    <property type="project" value="UniProtKB-KW"/>
</dbReference>
<sequence length="324" mass="35902">VPGTFSFLSEKRPKAELVCEALRVVAEIHEGRIEAPIKAFVSRWGKDPFARGSYSYLPPGTTGRDYDLLSYPVHHRLLFAGEHTIRPYPSTVHGACLSGRREAARILDWTAGLMEQHAFLKWFQHAEEGLWFSVDLSEMEAAPSYFEDCLEGPTAAEREEWFAGSIRCAFCGEAQTFQRPFIGCVSVPVSHAPSASSTSPPCEFLAEEDGKTSRDSLLQRGTEAPLSQAGEAIERINQKQRRLRFAVHEDCCYYTPGVVSDSEGSRWFNVGRAILAASLNACACCGLPGASIPCAAAECSQALHLPCAQRELRWPRYETYVEMN</sequence>
<dbReference type="SUPFAM" id="SSF51905">
    <property type="entry name" value="FAD/NAD(P)-binding domain"/>
    <property type="match status" value="1"/>
</dbReference>
<dbReference type="InterPro" id="IPR036188">
    <property type="entry name" value="FAD/NAD-bd_sf"/>
</dbReference>
<proteinExistence type="predicted"/>
<dbReference type="SUPFAM" id="SSF54373">
    <property type="entry name" value="FAD-linked reductases, C-terminal domain"/>
    <property type="match status" value="1"/>
</dbReference>
<dbReference type="Gene3D" id="3.90.660.10">
    <property type="match status" value="1"/>
</dbReference>